<protein>
    <submittedName>
        <fullName evidence="9">Major facilitator superfamily (MFS) transporter</fullName>
    </submittedName>
</protein>
<dbReference type="AlphaFoldDB" id="A0A084UA65"/>
<sequence>MAGIAALATAYILSQFYRSFMAVLTPVLTSELGATKAELSTASGVWFAVFASMQFAVGVSLDRFGPRKTASIMLAIGGGGGALLFAAASEPWMVIAAMALIGFGCSPVLMASIYIFANAYPPARLSILASTILGIGMLGNVIGASPLAAAAEAFGWRTVLTGLAAVTLVVAVAIFALVRDPHIAEENRATSGFSGYLDLMRLKALWPILPLVAVNYAAAASIRGLWAGPYLADVYGATALAIGNATLFMALAMSAGSFIYGPLDNVFGTRKWVAVAGTSISLSALTFMSFVPQSSFVTTTWLLVVLGLCGSAYGLLMAHGKAYIPAHLTGRGVTLLNFFSIGGVGATQFATGAVVTASSVPSDPVVGYRALFMFYTALLAAALLIYLFSRDAKPQRGEDGAGLNVSSRMSKTG</sequence>
<dbReference type="GO" id="GO:0022857">
    <property type="term" value="F:transmembrane transporter activity"/>
    <property type="evidence" value="ECO:0007669"/>
    <property type="project" value="InterPro"/>
</dbReference>
<organism evidence="9 10">
    <name type="scientific">Nitratireductor basaltis</name>
    <dbReference type="NCBI Taxonomy" id="472175"/>
    <lineage>
        <taxon>Bacteria</taxon>
        <taxon>Pseudomonadati</taxon>
        <taxon>Pseudomonadota</taxon>
        <taxon>Alphaproteobacteria</taxon>
        <taxon>Hyphomicrobiales</taxon>
        <taxon>Phyllobacteriaceae</taxon>
        <taxon>Nitratireductor</taxon>
    </lineage>
</organism>
<reference evidence="9 10" key="1">
    <citation type="submission" date="2014-05" db="EMBL/GenBank/DDBJ databases">
        <title>Draft Genome Sequence of Nitratireductor basaltis Strain UMTGB225, A Marine Bacterium Isolated from Green Barrel Tunicate.</title>
        <authorList>
            <person name="Gan H.Y."/>
        </authorList>
    </citation>
    <scope>NUCLEOTIDE SEQUENCE [LARGE SCALE GENOMIC DNA]</scope>
    <source>
        <strain evidence="9 10">UMTGB225</strain>
    </source>
</reference>
<feature type="transmembrane region" description="Helical" evidence="7">
    <location>
        <begin position="272"/>
        <end position="290"/>
    </location>
</feature>
<feature type="domain" description="Major facilitator superfamily (MFS) profile" evidence="8">
    <location>
        <begin position="3"/>
        <end position="393"/>
    </location>
</feature>
<feature type="transmembrane region" description="Helical" evidence="7">
    <location>
        <begin position="69"/>
        <end position="88"/>
    </location>
</feature>
<evidence type="ECO:0000313" key="10">
    <source>
        <dbReference type="Proteomes" id="UP000053675"/>
    </source>
</evidence>
<dbReference type="Proteomes" id="UP000053675">
    <property type="component" value="Unassembled WGS sequence"/>
</dbReference>
<evidence type="ECO:0000256" key="4">
    <source>
        <dbReference type="ARBA" id="ARBA00022989"/>
    </source>
</evidence>
<feature type="transmembrane region" description="Helical" evidence="7">
    <location>
        <begin position="127"/>
        <end position="148"/>
    </location>
</feature>
<feature type="transmembrane region" description="Helical" evidence="7">
    <location>
        <begin position="94"/>
        <end position="115"/>
    </location>
</feature>
<evidence type="ECO:0000313" key="9">
    <source>
        <dbReference type="EMBL" id="KFB09851.1"/>
    </source>
</evidence>
<dbReference type="PANTHER" id="PTHR43124:SF3">
    <property type="entry name" value="CHLORAMPHENICOL EFFLUX PUMP RV0191"/>
    <property type="match status" value="1"/>
</dbReference>
<dbReference type="InterPro" id="IPR011701">
    <property type="entry name" value="MFS"/>
</dbReference>
<dbReference type="SUPFAM" id="SSF103473">
    <property type="entry name" value="MFS general substrate transporter"/>
    <property type="match status" value="1"/>
</dbReference>
<evidence type="ECO:0000256" key="1">
    <source>
        <dbReference type="ARBA" id="ARBA00004651"/>
    </source>
</evidence>
<gene>
    <name evidence="9" type="ORF">EL18_00871</name>
</gene>
<keyword evidence="5 7" id="KW-0472">Membrane</keyword>
<comment type="subcellular location">
    <subcellularLocation>
        <location evidence="1">Cell membrane</location>
        <topology evidence="1">Multi-pass membrane protein</topology>
    </subcellularLocation>
</comment>
<dbReference type="PANTHER" id="PTHR43124">
    <property type="entry name" value="PURINE EFFLUX PUMP PBUE"/>
    <property type="match status" value="1"/>
</dbReference>
<dbReference type="PROSITE" id="PS50850">
    <property type="entry name" value="MFS"/>
    <property type="match status" value="1"/>
</dbReference>
<feature type="transmembrane region" description="Helical" evidence="7">
    <location>
        <begin position="370"/>
        <end position="388"/>
    </location>
</feature>
<dbReference type="InterPro" id="IPR036259">
    <property type="entry name" value="MFS_trans_sf"/>
</dbReference>
<comment type="caution">
    <text evidence="9">The sequence shown here is derived from an EMBL/GenBank/DDBJ whole genome shotgun (WGS) entry which is preliminary data.</text>
</comment>
<dbReference type="OrthoDB" id="272777at2"/>
<dbReference type="STRING" id="472175.EL18_00871"/>
<feature type="transmembrane region" description="Helical" evidence="7">
    <location>
        <begin position="154"/>
        <end position="178"/>
    </location>
</feature>
<keyword evidence="2" id="KW-1003">Cell membrane</keyword>
<evidence type="ECO:0000256" key="3">
    <source>
        <dbReference type="ARBA" id="ARBA00022692"/>
    </source>
</evidence>
<dbReference type="InterPro" id="IPR050189">
    <property type="entry name" value="MFS_Efflux_Transporters"/>
</dbReference>
<keyword evidence="4 7" id="KW-1133">Transmembrane helix</keyword>
<keyword evidence="10" id="KW-1185">Reference proteome</keyword>
<feature type="transmembrane region" description="Helical" evidence="7">
    <location>
        <begin position="296"/>
        <end position="316"/>
    </location>
</feature>
<dbReference type="Pfam" id="PF07690">
    <property type="entry name" value="MFS_1"/>
    <property type="match status" value="1"/>
</dbReference>
<feature type="transmembrane region" description="Helical" evidence="7">
    <location>
        <begin position="328"/>
        <end position="350"/>
    </location>
</feature>
<feature type="transmembrane region" description="Helical" evidence="7">
    <location>
        <begin position="204"/>
        <end position="222"/>
    </location>
</feature>
<feature type="region of interest" description="Disordered" evidence="6">
    <location>
        <begin position="394"/>
        <end position="413"/>
    </location>
</feature>
<dbReference type="Gene3D" id="1.20.1250.20">
    <property type="entry name" value="MFS general substrate transporter like domains"/>
    <property type="match status" value="2"/>
</dbReference>
<keyword evidence="3 7" id="KW-0812">Transmembrane</keyword>
<dbReference type="EMBL" id="JMQM01000001">
    <property type="protein sequence ID" value="KFB09851.1"/>
    <property type="molecule type" value="Genomic_DNA"/>
</dbReference>
<proteinExistence type="predicted"/>
<evidence type="ECO:0000256" key="6">
    <source>
        <dbReference type="SAM" id="MobiDB-lite"/>
    </source>
</evidence>
<evidence type="ECO:0000256" key="7">
    <source>
        <dbReference type="SAM" id="Phobius"/>
    </source>
</evidence>
<dbReference type="RefSeq" id="WP_051913758.1">
    <property type="nucleotide sequence ID" value="NZ_JMQM01000001.1"/>
</dbReference>
<feature type="transmembrane region" description="Helical" evidence="7">
    <location>
        <begin position="45"/>
        <end position="62"/>
    </location>
</feature>
<name>A0A084UA65_9HYPH</name>
<evidence type="ECO:0000256" key="2">
    <source>
        <dbReference type="ARBA" id="ARBA00022475"/>
    </source>
</evidence>
<dbReference type="GO" id="GO:0005886">
    <property type="term" value="C:plasma membrane"/>
    <property type="evidence" value="ECO:0007669"/>
    <property type="project" value="UniProtKB-SubCell"/>
</dbReference>
<accession>A0A084UA65</accession>
<dbReference type="InterPro" id="IPR020846">
    <property type="entry name" value="MFS_dom"/>
</dbReference>
<dbReference type="eggNOG" id="COG2223">
    <property type="taxonomic scope" value="Bacteria"/>
</dbReference>
<evidence type="ECO:0000259" key="8">
    <source>
        <dbReference type="PROSITE" id="PS50850"/>
    </source>
</evidence>
<feature type="compositionally biased region" description="Polar residues" evidence="6">
    <location>
        <begin position="404"/>
        <end position="413"/>
    </location>
</feature>
<evidence type="ECO:0000256" key="5">
    <source>
        <dbReference type="ARBA" id="ARBA00023136"/>
    </source>
</evidence>
<dbReference type="PATRIC" id="fig|472175.3.peg.882"/>
<feature type="transmembrane region" description="Helical" evidence="7">
    <location>
        <begin position="234"/>
        <end position="260"/>
    </location>
</feature>